<sequence>MNSVAPPSNRRRTARTIAAVLVLALLGFVVPALLAPPAALAAAVAPIPGSPLDAYDKGVSYDQGVHMIARVFALIAYVLMVATIVLGVVLRLRFMQRAVNRQTFYGAHMVLALSALIFGALHGFTFLYQPIWQIGARELTVPFTGGVQRIPVGLGILGTELAIAVGCSVWLQRRLGYHRWLRFHQLAYVAFALIWLHIFLVHPEPRHENLVAVGVAAGAATCLLAFLIRAFPSRSRLRQRAFPGSQGAAR</sequence>
<name>A0ABV6UHZ6_9ACTN</name>
<protein>
    <submittedName>
        <fullName evidence="8">Ferric reductase-like transmembrane domain-containing protein</fullName>
    </submittedName>
</protein>
<dbReference type="Pfam" id="PF01794">
    <property type="entry name" value="Ferric_reduct"/>
    <property type="match status" value="1"/>
</dbReference>
<keyword evidence="2 5" id="KW-0812">Transmembrane</keyword>
<feature type="transmembrane region" description="Helical" evidence="5">
    <location>
        <begin position="183"/>
        <end position="203"/>
    </location>
</feature>
<evidence type="ECO:0000313" key="8">
    <source>
        <dbReference type="EMBL" id="MFC1401080.1"/>
    </source>
</evidence>
<proteinExistence type="predicted"/>
<feature type="transmembrane region" description="Helical" evidence="5">
    <location>
        <begin position="209"/>
        <end position="231"/>
    </location>
</feature>
<evidence type="ECO:0000256" key="3">
    <source>
        <dbReference type="ARBA" id="ARBA00022989"/>
    </source>
</evidence>
<feature type="transmembrane region" description="Helical" evidence="5">
    <location>
        <begin position="148"/>
        <end position="171"/>
    </location>
</feature>
<dbReference type="EMBL" id="JBHEZZ010000003">
    <property type="protein sequence ID" value="MFC1401080.1"/>
    <property type="molecule type" value="Genomic_DNA"/>
</dbReference>
<organism evidence="8 9">
    <name type="scientific">Streptacidiphilus cavernicola</name>
    <dbReference type="NCBI Taxonomy" id="3342716"/>
    <lineage>
        <taxon>Bacteria</taxon>
        <taxon>Bacillati</taxon>
        <taxon>Actinomycetota</taxon>
        <taxon>Actinomycetes</taxon>
        <taxon>Kitasatosporales</taxon>
        <taxon>Streptomycetaceae</taxon>
        <taxon>Streptacidiphilus</taxon>
    </lineage>
</organism>
<evidence type="ECO:0000259" key="7">
    <source>
        <dbReference type="Pfam" id="PF01794"/>
    </source>
</evidence>
<feature type="transmembrane region" description="Helical" evidence="5">
    <location>
        <begin position="67"/>
        <end position="92"/>
    </location>
</feature>
<comment type="caution">
    <text evidence="8">The sequence shown here is derived from an EMBL/GenBank/DDBJ whole genome shotgun (WGS) entry which is preliminary data.</text>
</comment>
<evidence type="ECO:0000256" key="1">
    <source>
        <dbReference type="ARBA" id="ARBA00004141"/>
    </source>
</evidence>
<evidence type="ECO:0000256" key="2">
    <source>
        <dbReference type="ARBA" id="ARBA00022692"/>
    </source>
</evidence>
<gene>
    <name evidence="8" type="ORF">ACEZDJ_07250</name>
</gene>
<feature type="signal peptide" evidence="6">
    <location>
        <begin position="1"/>
        <end position="41"/>
    </location>
</feature>
<evidence type="ECO:0000313" key="9">
    <source>
        <dbReference type="Proteomes" id="UP001592528"/>
    </source>
</evidence>
<dbReference type="Proteomes" id="UP001592528">
    <property type="component" value="Unassembled WGS sequence"/>
</dbReference>
<feature type="transmembrane region" description="Helical" evidence="5">
    <location>
        <begin position="104"/>
        <end position="128"/>
    </location>
</feature>
<keyword evidence="3 5" id="KW-1133">Transmembrane helix</keyword>
<feature type="chain" id="PRO_5045297325" evidence="6">
    <location>
        <begin position="42"/>
        <end position="250"/>
    </location>
</feature>
<reference evidence="8 9" key="1">
    <citation type="submission" date="2024-09" db="EMBL/GenBank/DDBJ databases">
        <authorList>
            <person name="Lee S.D."/>
        </authorList>
    </citation>
    <scope>NUCLEOTIDE SEQUENCE [LARGE SCALE GENOMIC DNA]</scope>
    <source>
        <strain evidence="8 9">N1-5</strain>
    </source>
</reference>
<evidence type="ECO:0000256" key="6">
    <source>
        <dbReference type="SAM" id="SignalP"/>
    </source>
</evidence>
<keyword evidence="6" id="KW-0732">Signal</keyword>
<feature type="domain" description="Ferric oxidoreductase" evidence="7">
    <location>
        <begin position="73"/>
        <end position="194"/>
    </location>
</feature>
<evidence type="ECO:0000256" key="4">
    <source>
        <dbReference type="ARBA" id="ARBA00023136"/>
    </source>
</evidence>
<dbReference type="InterPro" id="IPR013130">
    <property type="entry name" value="Fe3_Rdtase_TM_dom"/>
</dbReference>
<accession>A0ABV6UHZ6</accession>
<evidence type="ECO:0000256" key="5">
    <source>
        <dbReference type="SAM" id="Phobius"/>
    </source>
</evidence>
<comment type="subcellular location">
    <subcellularLocation>
        <location evidence="1">Membrane</location>
        <topology evidence="1">Multi-pass membrane protein</topology>
    </subcellularLocation>
</comment>
<dbReference type="RefSeq" id="WP_051725068.1">
    <property type="nucleotide sequence ID" value="NZ_JBHEZZ010000003.1"/>
</dbReference>
<keyword evidence="4 5" id="KW-0472">Membrane</keyword>
<keyword evidence="9" id="KW-1185">Reference proteome</keyword>